<reference evidence="1" key="1">
    <citation type="journal article" date="2021" name="Proc. Natl. Acad. Sci. U.S.A.">
        <title>A Catalog of Tens of Thousands of Viruses from Human Metagenomes Reveals Hidden Associations with Chronic Diseases.</title>
        <authorList>
            <person name="Tisza M.J."/>
            <person name="Buck C.B."/>
        </authorList>
    </citation>
    <scope>NUCLEOTIDE SEQUENCE</scope>
    <source>
        <strain evidence="1">CtLdn10</strain>
    </source>
</reference>
<accession>A0A8S5SRF0</accession>
<sequence length="190" mass="21284">MPVLRNVSPNHPLQREPKLVDQSLNLLFKDISFYRISNSGYYSVIDFSTRISSNVASAPYSLIKSSNSCCQRSLFWSFSDIRCPIVVPYRSSPFPSITPRAFLDASLSKFAWQTSSKLQPKTLQSPANCQAMSPASSFNSLSIIAISSPFTAFISTRRLDFPPISNFSLRIIFATFEDNSPTSPTRFNIM</sequence>
<name>A0A8S5SRF0_9CAUD</name>
<evidence type="ECO:0000313" key="1">
    <source>
        <dbReference type="EMBL" id="DAF53154.1"/>
    </source>
</evidence>
<protein>
    <submittedName>
        <fullName evidence="1">Uncharacterized protein</fullName>
    </submittedName>
</protein>
<proteinExistence type="predicted"/>
<organism evidence="1">
    <name type="scientific">Siphoviridae sp. ctLdn10</name>
    <dbReference type="NCBI Taxonomy" id="2827847"/>
    <lineage>
        <taxon>Viruses</taxon>
        <taxon>Duplodnaviria</taxon>
        <taxon>Heunggongvirae</taxon>
        <taxon>Uroviricota</taxon>
        <taxon>Caudoviricetes</taxon>
    </lineage>
</organism>
<dbReference type="EMBL" id="BK032647">
    <property type="protein sequence ID" value="DAF53154.1"/>
    <property type="molecule type" value="Genomic_DNA"/>
</dbReference>